<proteinExistence type="inferred from homology"/>
<keyword evidence="5" id="KW-1185">Reference proteome</keyword>
<dbReference type="Gene3D" id="1.25.40.10">
    <property type="entry name" value="Tetratricopeptide repeat domain"/>
    <property type="match status" value="1"/>
</dbReference>
<dbReference type="InterPro" id="IPR034706">
    <property type="entry name" value="CpoB"/>
</dbReference>
<protein>
    <recommendedName>
        <fullName evidence="1">Cell division coordinator CpoB</fullName>
    </recommendedName>
</protein>
<dbReference type="InterPro" id="IPR032519">
    <property type="entry name" value="YbgF_tri"/>
</dbReference>
<dbReference type="HAMAP" id="MF_02066">
    <property type="entry name" value="CpoB"/>
    <property type="match status" value="1"/>
</dbReference>
<keyword evidence="1" id="KW-0132">Cell division</keyword>
<comment type="function">
    <text evidence="1">Mediates coordination of peptidoglycan synthesis and outer membrane constriction during cell division.</text>
</comment>
<reference evidence="4 5" key="1">
    <citation type="submission" date="2023-12" db="EMBL/GenBank/DDBJ databases">
        <title>Denitrificimonas halotolerans sp. nov.,a novel species isolated from landfill leachate.</title>
        <authorList>
            <person name="Wang S."/>
        </authorList>
    </citation>
    <scope>NUCLEOTIDE SEQUENCE [LARGE SCALE GENOMIC DNA]</scope>
    <source>
        <strain evidence="4 5">JX-1</strain>
    </source>
</reference>
<comment type="caution">
    <text evidence="4">The sequence shown here is derived from an EMBL/GenBank/DDBJ whole genome shotgun (WGS) entry which is preliminary data.</text>
</comment>
<feature type="signal peptide" evidence="1">
    <location>
        <begin position="1"/>
        <end position="21"/>
    </location>
</feature>
<feature type="coiled-coil region" evidence="1">
    <location>
        <begin position="64"/>
        <end position="91"/>
    </location>
</feature>
<dbReference type="EMBL" id="JAXIVU010000003">
    <property type="protein sequence ID" value="MDY7218765.1"/>
    <property type="molecule type" value="Genomic_DNA"/>
</dbReference>
<dbReference type="InterPro" id="IPR014162">
    <property type="entry name" value="CpoB_C"/>
</dbReference>
<feature type="chain" id="PRO_5044937519" description="Cell division coordinator CpoB" evidence="1">
    <location>
        <begin position="22"/>
        <end position="261"/>
    </location>
</feature>
<comment type="similarity">
    <text evidence="1">Belongs to the CpoB family.</text>
</comment>
<dbReference type="Pfam" id="PF13174">
    <property type="entry name" value="TPR_6"/>
    <property type="match status" value="1"/>
</dbReference>
<evidence type="ECO:0000313" key="4">
    <source>
        <dbReference type="EMBL" id="MDY7218765.1"/>
    </source>
</evidence>
<feature type="domain" description="YbgF trimerisation" evidence="3">
    <location>
        <begin position="55"/>
        <end position="111"/>
    </location>
</feature>
<dbReference type="InterPro" id="IPR011990">
    <property type="entry name" value="TPR-like_helical_dom_sf"/>
</dbReference>
<comment type="subcellular location">
    <subcellularLocation>
        <location evidence="1">Periplasm</location>
    </subcellularLocation>
</comment>
<dbReference type="RefSeq" id="WP_321552860.1">
    <property type="nucleotide sequence ID" value="NZ_JAXIVU010000003.1"/>
</dbReference>
<dbReference type="NCBIfam" id="TIGR02795">
    <property type="entry name" value="tol_pal_ybgF"/>
    <property type="match status" value="1"/>
</dbReference>
<evidence type="ECO:0000256" key="1">
    <source>
        <dbReference type="HAMAP-Rule" id="MF_02066"/>
    </source>
</evidence>
<keyword evidence="1" id="KW-0131">Cell cycle</keyword>
<dbReference type="Gene3D" id="1.20.5.110">
    <property type="match status" value="1"/>
</dbReference>
<evidence type="ECO:0000259" key="3">
    <source>
        <dbReference type="Pfam" id="PF16331"/>
    </source>
</evidence>
<dbReference type="Pfam" id="PF13432">
    <property type="entry name" value="TPR_16"/>
    <property type="match status" value="1"/>
</dbReference>
<evidence type="ECO:0000256" key="2">
    <source>
        <dbReference type="SAM" id="MobiDB-lite"/>
    </source>
</evidence>
<gene>
    <name evidence="4" type="primary">ybgF</name>
    <name evidence="1" type="synonym">cpoB</name>
    <name evidence="4" type="ORF">TOI97_04160</name>
</gene>
<organism evidence="4 5">
    <name type="scientific">Denitrificimonas halotolerans</name>
    <dbReference type="NCBI Taxonomy" id="3098930"/>
    <lineage>
        <taxon>Bacteria</taxon>
        <taxon>Pseudomonadati</taxon>
        <taxon>Pseudomonadota</taxon>
        <taxon>Gammaproteobacteria</taxon>
        <taxon>Pseudomonadales</taxon>
        <taxon>Pseudomonadaceae</taxon>
        <taxon>Denitrificimonas</taxon>
    </lineage>
</organism>
<sequence length="261" mass="28841" precursor="true">MKMIRPILIALALSLPALAVAAIPVTDRSAYVVPISKSQGMNGTETGSGAQAPLSAQGEMFMQLQQMQREIATLRGMLEEQQHELRQLRQESLERYQTLDSRIHEGGSTAATPATEQQTVSTGAEVSAPQVAAESDPEKEKLYYDASFDLIKARDFDNAEKAFNAFLRKYPNSQYAGNAQYWLGEVYLVQGNNLAEAGKAFAKVAQNYPEHNKVPDALYKLADVERRLGRADRARGIYQQVIEQYPSSSAAQLAKRDLSQL</sequence>
<keyword evidence="1" id="KW-0175">Coiled coil</keyword>
<feature type="compositionally biased region" description="Polar residues" evidence="2">
    <location>
        <begin position="109"/>
        <end position="124"/>
    </location>
</feature>
<feature type="region of interest" description="Disordered" evidence="2">
    <location>
        <begin position="103"/>
        <end position="134"/>
    </location>
</feature>
<dbReference type="InterPro" id="IPR019734">
    <property type="entry name" value="TPR_rpt"/>
</dbReference>
<accession>A0ABU5GP44</accession>
<name>A0ABU5GP44_9GAMM</name>
<dbReference type="SUPFAM" id="SSF48452">
    <property type="entry name" value="TPR-like"/>
    <property type="match status" value="1"/>
</dbReference>
<keyword evidence="1" id="KW-0732">Signal</keyword>
<dbReference type="Proteomes" id="UP001294570">
    <property type="component" value="Unassembled WGS sequence"/>
</dbReference>
<dbReference type="Pfam" id="PF16331">
    <property type="entry name" value="TolA_bind_tri"/>
    <property type="match status" value="1"/>
</dbReference>
<keyword evidence="1" id="KW-0574">Periplasm</keyword>
<evidence type="ECO:0000313" key="5">
    <source>
        <dbReference type="Proteomes" id="UP001294570"/>
    </source>
</evidence>